<evidence type="ECO:0000256" key="3">
    <source>
        <dbReference type="ARBA" id="ARBA00013163"/>
    </source>
</evidence>
<keyword evidence="18" id="KW-1185">Reference proteome</keyword>
<keyword evidence="6" id="KW-0547">Nucleotide-binding</keyword>
<dbReference type="Pfam" id="PF03129">
    <property type="entry name" value="HGTP_anticodon"/>
    <property type="match status" value="1"/>
</dbReference>
<dbReference type="InterPro" id="IPR036621">
    <property type="entry name" value="Anticodon-bd_dom_sf"/>
</dbReference>
<dbReference type="SUPFAM" id="SSF52954">
    <property type="entry name" value="Class II aaRS ABD-related"/>
    <property type="match status" value="1"/>
</dbReference>
<evidence type="ECO:0000256" key="13">
    <source>
        <dbReference type="ARBA" id="ARBA00031900"/>
    </source>
</evidence>
<gene>
    <name evidence="17" type="primary">MRPL39</name>
    <name evidence="17" type="ORF">EC973_002823</name>
</gene>
<dbReference type="CDD" id="cd00771">
    <property type="entry name" value="ThrRS_core"/>
    <property type="match status" value="1"/>
</dbReference>
<dbReference type="InterPro" id="IPR006195">
    <property type="entry name" value="aa-tRNA-synth_II"/>
</dbReference>
<evidence type="ECO:0000256" key="14">
    <source>
        <dbReference type="ARBA" id="ARBA00049515"/>
    </source>
</evidence>
<dbReference type="CDD" id="cd00860">
    <property type="entry name" value="ThrRS_anticodon"/>
    <property type="match status" value="1"/>
</dbReference>
<dbReference type="GO" id="GO:0006435">
    <property type="term" value="P:threonyl-tRNA aminoacylation"/>
    <property type="evidence" value="ECO:0007669"/>
    <property type="project" value="InterPro"/>
</dbReference>
<comment type="similarity">
    <text evidence="2">Belongs to the class-II aminoacyl-tRNA synthetase family.</text>
</comment>
<proteinExistence type="inferred from homology"/>
<evidence type="ECO:0000256" key="15">
    <source>
        <dbReference type="SAM" id="MobiDB-lite"/>
    </source>
</evidence>
<dbReference type="GO" id="GO:0005840">
    <property type="term" value="C:ribosome"/>
    <property type="evidence" value="ECO:0007669"/>
    <property type="project" value="UniProtKB-KW"/>
</dbReference>
<keyword evidence="5" id="KW-0479">Metal-binding</keyword>
<dbReference type="GO" id="GO:0004829">
    <property type="term" value="F:threonine-tRNA ligase activity"/>
    <property type="evidence" value="ECO:0007669"/>
    <property type="project" value="UniProtKB-EC"/>
</dbReference>
<evidence type="ECO:0000256" key="7">
    <source>
        <dbReference type="ARBA" id="ARBA00022833"/>
    </source>
</evidence>
<evidence type="ECO:0000313" key="17">
    <source>
        <dbReference type="EMBL" id="KAF7722730.1"/>
    </source>
</evidence>
<evidence type="ECO:0000256" key="10">
    <source>
        <dbReference type="ARBA" id="ARBA00022946"/>
    </source>
</evidence>
<dbReference type="GO" id="GO:0005759">
    <property type="term" value="C:mitochondrial matrix"/>
    <property type="evidence" value="ECO:0007669"/>
    <property type="project" value="UniProtKB-SubCell"/>
</dbReference>
<comment type="subcellular location">
    <subcellularLocation>
        <location evidence="1">Mitochondrion matrix</location>
    </subcellularLocation>
</comment>
<evidence type="ECO:0000313" key="18">
    <source>
        <dbReference type="Proteomes" id="UP000605846"/>
    </source>
</evidence>
<sequence length="580" mass="66188">MKPGGSLERCSTQMQILKVDSIIGFSLTKEKRDAEVLCYLSSNELLRRSDPQIDSDHEAGNDRPWEENTVPGTLGRNTREKKKAHPANLALCLITHMMLVGNVARHFRAITRKKYPFTGTNLRSATIVARQLHRSCVVNNEAIKNINTSEHAQPLQDSSLNELDHRAIGKAQSLFMIHPHSPGSIFMLPHGTRIVQKLQDFLRKEYANFGYEEVMTPLIYKKDLWETSGHWQNYMEDMFMVRSGREKVGCQHGHNEDDEANSVYGLKPMNCPGHCLIFDSTQKSYKDLPIRLADFSPLHRNEASGALTGLTRVRRFHQDDAHIFCTEDQITSEITSCLNFVNRVYNAFRFPHYELTLSTRPESNYIGSIDEWNHAEAALKQSLDSTQRPWSIKEGDGAFYGPKIDIMVKDSSGRSHQTATIQLDFQLPQRFGLKYVDENDQARTPVIIHRAILGSIERMMAILIEHTGGKWPFWLSPRQGMVIPIATQFSDYASKVAKMLSLGDGKEDRYFVDVDTSPRDRLNKKIRLAQQQRYNFVFVVGQKEQDTNTVNVRTRDGEILGTKSLEEVRHMFSDITSKLA</sequence>
<dbReference type="AlphaFoldDB" id="A0A8H7BS26"/>
<dbReference type="PANTHER" id="PTHR11451:SF44">
    <property type="entry name" value="THREONINE--TRNA LIGASE, CHLOROPLASTIC_MITOCHONDRIAL 2"/>
    <property type="match status" value="1"/>
</dbReference>
<dbReference type="PANTHER" id="PTHR11451">
    <property type="entry name" value="THREONINE-TRNA LIGASE"/>
    <property type="match status" value="1"/>
</dbReference>
<protein>
    <recommendedName>
        <fullName evidence="3">threonine--tRNA ligase</fullName>
        <ecNumber evidence="3">6.1.1.3</ecNumber>
    </recommendedName>
    <alternativeName>
        <fullName evidence="13">Threonyl-tRNA synthetase</fullName>
    </alternativeName>
</protein>
<evidence type="ECO:0000256" key="6">
    <source>
        <dbReference type="ARBA" id="ARBA00022741"/>
    </source>
</evidence>
<dbReference type="InterPro" id="IPR002314">
    <property type="entry name" value="aa-tRNA-synt_IIb"/>
</dbReference>
<dbReference type="PRINTS" id="PR01047">
    <property type="entry name" value="TRNASYNTHTHR"/>
</dbReference>
<reference evidence="17" key="1">
    <citation type="submission" date="2020-01" db="EMBL/GenBank/DDBJ databases">
        <title>Genome Sequencing of Three Apophysomyces-Like Fungal Strains Confirms a Novel Fungal Genus in the Mucoromycota with divergent Burkholderia-like Endosymbiotic Bacteria.</title>
        <authorList>
            <person name="Stajich J.E."/>
            <person name="Macias A.M."/>
            <person name="Carter-House D."/>
            <person name="Lovett B."/>
            <person name="Kasson L.R."/>
            <person name="Berry K."/>
            <person name="Grigoriev I."/>
            <person name="Chang Y."/>
            <person name="Spatafora J."/>
            <person name="Kasson M.T."/>
        </authorList>
    </citation>
    <scope>NUCLEOTIDE SEQUENCE</scope>
    <source>
        <strain evidence="17">NRRL A-21654</strain>
    </source>
</reference>
<feature type="region of interest" description="Disordered" evidence="15">
    <location>
        <begin position="50"/>
        <end position="82"/>
    </location>
</feature>
<evidence type="ECO:0000256" key="5">
    <source>
        <dbReference type="ARBA" id="ARBA00022723"/>
    </source>
</evidence>
<accession>A0A8H7BS26</accession>
<dbReference type="Proteomes" id="UP000605846">
    <property type="component" value="Unassembled WGS sequence"/>
</dbReference>
<keyword evidence="12" id="KW-0030">Aminoacyl-tRNA synthetase</keyword>
<keyword evidence="9" id="KW-0648">Protein biosynthesis</keyword>
<dbReference type="GO" id="GO:0005524">
    <property type="term" value="F:ATP binding"/>
    <property type="evidence" value="ECO:0007669"/>
    <property type="project" value="UniProtKB-KW"/>
</dbReference>
<comment type="catalytic activity">
    <reaction evidence="14">
        <text>tRNA(Thr) + L-threonine + ATP = L-threonyl-tRNA(Thr) + AMP + diphosphate + H(+)</text>
        <dbReference type="Rhea" id="RHEA:24624"/>
        <dbReference type="Rhea" id="RHEA-COMP:9670"/>
        <dbReference type="Rhea" id="RHEA-COMP:9704"/>
        <dbReference type="ChEBI" id="CHEBI:15378"/>
        <dbReference type="ChEBI" id="CHEBI:30616"/>
        <dbReference type="ChEBI" id="CHEBI:33019"/>
        <dbReference type="ChEBI" id="CHEBI:57926"/>
        <dbReference type="ChEBI" id="CHEBI:78442"/>
        <dbReference type="ChEBI" id="CHEBI:78534"/>
        <dbReference type="ChEBI" id="CHEBI:456215"/>
        <dbReference type="EC" id="6.1.1.3"/>
    </reaction>
</comment>
<evidence type="ECO:0000256" key="11">
    <source>
        <dbReference type="ARBA" id="ARBA00023128"/>
    </source>
</evidence>
<keyword evidence="17" id="KW-0689">Ribosomal protein</keyword>
<comment type="caution">
    <text evidence="17">The sequence shown here is derived from an EMBL/GenBank/DDBJ whole genome shotgun (WGS) entry which is preliminary data.</text>
</comment>
<evidence type="ECO:0000256" key="12">
    <source>
        <dbReference type="ARBA" id="ARBA00023146"/>
    </source>
</evidence>
<evidence type="ECO:0000256" key="1">
    <source>
        <dbReference type="ARBA" id="ARBA00004305"/>
    </source>
</evidence>
<evidence type="ECO:0000256" key="4">
    <source>
        <dbReference type="ARBA" id="ARBA00022598"/>
    </source>
</evidence>
<dbReference type="InterPro" id="IPR033728">
    <property type="entry name" value="ThrRS_core"/>
</dbReference>
<dbReference type="Gene3D" id="3.30.930.10">
    <property type="entry name" value="Bira Bifunctional Protein, Domain 2"/>
    <property type="match status" value="1"/>
</dbReference>
<dbReference type="InterPro" id="IPR002320">
    <property type="entry name" value="Thr-tRNA-ligase_IIa"/>
</dbReference>
<keyword evidence="8" id="KW-0067">ATP-binding</keyword>
<dbReference type="Pfam" id="PF00587">
    <property type="entry name" value="tRNA-synt_2b"/>
    <property type="match status" value="1"/>
</dbReference>
<dbReference type="InterPro" id="IPR045864">
    <property type="entry name" value="aa-tRNA-synth_II/BPL/LPL"/>
</dbReference>
<evidence type="ECO:0000256" key="2">
    <source>
        <dbReference type="ARBA" id="ARBA00008226"/>
    </source>
</evidence>
<keyword evidence="17" id="KW-0687">Ribonucleoprotein</keyword>
<feature type="domain" description="Aminoacyl-transfer RNA synthetases class-II family profile" evidence="16">
    <location>
        <begin position="183"/>
        <end position="484"/>
    </location>
</feature>
<dbReference type="PROSITE" id="PS50862">
    <property type="entry name" value="AA_TRNA_LIGASE_II"/>
    <property type="match status" value="1"/>
</dbReference>
<evidence type="ECO:0000256" key="9">
    <source>
        <dbReference type="ARBA" id="ARBA00022917"/>
    </source>
</evidence>
<dbReference type="SUPFAM" id="SSF55681">
    <property type="entry name" value="Class II aaRS and biotin synthetases"/>
    <property type="match status" value="1"/>
</dbReference>
<name>A0A8H7BS26_9FUNG</name>
<dbReference type="OrthoDB" id="5423599at2759"/>
<dbReference type="FunFam" id="3.30.930.10:FF:000039">
    <property type="entry name" value="Threonyl-tRNA synthetase, mitochondrial"/>
    <property type="match status" value="1"/>
</dbReference>
<dbReference type="InterPro" id="IPR047246">
    <property type="entry name" value="ThrRS_anticodon"/>
</dbReference>
<keyword evidence="4" id="KW-0436">Ligase</keyword>
<dbReference type="Gene3D" id="3.40.50.800">
    <property type="entry name" value="Anticodon-binding domain"/>
    <property type="match status" value="1"/>
</dbReference>
<dbReference type="GO" id="GO:0046872">
    <property type="term" value="F:metal ion binding"/>
    <property type="evidence" value="ECO:0007669"/>
    <property type="project" value="UniProtKB-KW"/>
</dbReference>
<dbReference type="NCBIfam" id="TIGR00418">
    <property type="entry name" value="thrS"/>
    <property type="match status" value="1"/>
</dbReference>
<keyword evidence="10" id="KW-0809">Transit peptide</keyword>
<dbReference type="EC" id="6.1.1.3" evidence="3"/>
<keyword evidence="11" id="KW-0496">Mitochondrion</keyword>
<feature type="compositionally biased region" description="Basic and acidic residues" evidence="15">
    <location>
        <begin position="50"/>
        <end position="66"/>
    </location>
</feature>
<keyword evidence="7" id="KW-0862">Zinc</keyword>
<organism evidence="17 18">
    <name type="scientific">Apophysomyces ossiformis</name>
    <dbReference type="NCBI Taxonomy" id="679940"/>
    <lineage>
        <taxon>Eukaryota</taxon>
        <taxon>Fungi</taxon>
        <taxon>Fungi incertae sedis</taxon>
        <taxon>Mucoromycota</taxon>
        <taxon>Mucoromycotina</taxon>
        <taxon>Mucoromycetes</taxon>
        <taxon>Mucorales</taxon>
        <taxon>Mucorineae</taxon>
        <taxon>Mucoraceae</taxon>
        <taxon>Apophysomyces</taxon>
    </lineage>
</organism>
<evidence type="ECO:0000259" key="16">
    <source>
        <dbReference type="PROSITE" id="PS50862"/>
    </source>
</evidence>
<dbReference type="EMBL" id="JABAYA010000180">
    <property type="protein sequence ID" value="KAF7722730.1"/>
    <property type="molecule type" value="Genomic_DNA"/>
</dbReference>
<evidence type="ECO:0000256" key="8">
    <source>
        <dbReference type="ARBA" id="ARBA00022840"/>
    </source>
</evidence>
<dbReference type="InterPro" id="IPR004154">
    <property type="entry name" value="Anticodon-bd"/>
</dbReference>